<dbReference type="AlphaFoldDB" id="A0A8C9MJP1"/>
<evidence type="ECO:0000313" key="5">
    <source>
        <dbReference type="Ensembl" id="ENSSCAP00000004424.1"/>
    </source>
</evidence>
<protein>
    <submittedName>
        <fullName evidence="5">TNF receptor superfamily member 11a</fullName>
    </submittedName>
</protein>
<dbReference type="CDD" id="cd13411">
    <property type="entry name" value="TNFRSF11A"/>
    <property type="match status" value="1"/>
</dbReference>
<dbReference type="PROSITE" id="PS00652">
    <property type="entry name" value="TNFR_NGFR_1"/>
    <property type="match status" value="1"/>
</dbReference>
<feature type="disulfide bond" evidence="1">
    <location>
        <begin position="93"/>
        <end position="106"/>
    </location>
</feature>
<feature type="repeat" description="TNFR-Cys" evidence="1">
    <location>
        <begin position="79"/>
        <end position="114"/>
    </location>
</feature>
<keyword evidence="3" id="KW-1133">Transmembrane helix</keyword>
<dbReference type="GO" id="GO:0045780">
    <property type="term" value="P:positive regulation of bone resorption"/>
    <property type="evidence" value="ECO:0007669"/>
    <property type="project" value="Ensembl"/>
</dbReference>
<dbReference type="SMART" id="SM00208">
    <property type="entry name" value="TNFR"/>
    <property type="match status" value="4"/>
</dbReference>
<dbReference type="GO" id="GO:0001503">
    <property type="term" value="P:ossification"/>
    <property type="evidence" value="ECO:0007669"/>
    <property type="project" value="Ensembl"/>
</dbReference>
<dbReference type="GO" id="GO:0072674">
    <property type="term" value="P:multinuclear osteoclast differentiation"/>
    <property type="evidence" value="ECO:0007669"/>
    <property type="project" value="Ensembl"/>
</dbReference>
<dbReference type="PROSITE" id="PS50050">
    <property type="entry name" value="TNFR_NGFR_2"/>
    <property type="match status" value="1"/>
</dbReference>
<dbReference type="Pfam" id="PF18278">
    <property type="entry name" value="RANK_CRD_2"/>
    <property type="match status" value="1"/>
</dbReference>
<dbReference type="GO" id="GO:0005031">
    <property type="term" value="F:tumor necrosis factor receptor activity"/>
    <property type="evidence" value="ECO:0007669"/>
    <property type="project" value="Ensembl"/>
</dbReference>
<reference evidence="5" key="1">
    <citation type="submission" date="2025-08" db="UniProtKB">
        <authorList>
            <consortium name="Ensembl"/>
        </authorList>
    </citation>
    <scope>IDENTIFICATION</scope>
</reference>
<evidence type="ECO:0000259" key="4">
    <source>
        <dbReference type="PROSITE" id="PS50050"/>
    </source>
</evidence>
<dbReference type="InterPro" id="IPR034040">
    <property type="entry name" value="TNFRSF11A_N"/>
</dbReference>
<feature type="region of interest" description="Disordered" evidence="2">
    <location>
        <begin position="668"/>
        <end position="716"/>
    </location>
</feature>
<comment type="caution">
    <text evidence="1">Lacks conserved residue(s) required for the propagation of feature annotation.</text>
</comment>
<dbReference type="PANTHER" id="PTHR47134">
    <property type="entry name" value="TUMOR NECROSIS FACTOR RECEPTOR SUPERFAMILY MEMBER 11A"/>
    <property type="match status" value="1"/>
</dbReference>
<dbReference type="GO" id="GO:0071812">
    <property type="term" value="P:positive regulation of fever generation by positive regulation of prostaglandin secretion"/>
    <property type="evidence" value="ECO:0007669"/>
    <property type="project" value="Ensembl"/>
</dbReference>
<evidence type="ECO:0000313" key="6">
    <source>
        <dbReference type="Proteomes" id="UP000694409"/>
    </source>
</evidence>
<dbReference type="GO" id="GO:0045672">
    <property type="term" value="P:positive regulation of osteoclast differentiation"/>
    <property type="evidence" value="ECO:0007669"/>
    <property type="project" value="Ensembl"/>
</dbReference>
<dbReference type="GO" id="GO:1901224">
    <property type="term" value="P:positive regulation of non-canonical NF-kappaB signal transduction"/>
    <property type="evidence" value="ECO:0007669"/>
    <property type="project" value="Ensembl"/>
</dbReference>
<feature type="region of interest" description="Disordered" evidence="2">
    <location>
        <begin position="545"/>
        <end position="596"/>
    </location>
</feature>
<name>A0A8C9MJP1_SERCA</name>
<keyword evidence="3" id="KW-0812">Transmembrane</keyword>
<dbReference type="InterPro" id="IPR022361">
    <property type="entry name" value="TNFR_11A"/>
</dbReference>
<evidence type="ECO:0000256" key="2">
    <source>
        <dbReference type="SAM" id="MobiDB-lite"/>
    </source>
</evidence>
<reference evidence="5" key="2">
    <citation type="submission" date="2025-09" db="UniProtKB">
        <authorList>
            <consortium name="Ensembl"/>
        </authorList>
    </citation>
    <scope>IDENTIFICATION</scope>
</reference>
<keyword evidence="3" id="KW-0472">Membrane</keyword>
<dbReference type="InterPro" id="IPR053075">
    <property type="entry name" value="TNFRSF11A"/>
</dbReference>
<feature type="transmembrane region" description="Helical" evidence="3">
    <location>
        <begin position="256"/>
        <end position="279"/>
    </location>
</feature>
<dbReference type="GeneTree" id="ENSGT00940000161211"/>
<dbReference type="GO" id="GO:0005829">
    <property type="term" value="C:cytosol"/>
    <property type="evidence" value="ECO:0007669"/>
    <property type="project" value="Ensembl"/>
</dbReference>
<dbReference type="PRINTS" id="PR01974">
    <property type="entry name" value="TNFACTORR11A"/>
</dbReference>
<dbReference type="GO" id="GO:0045121">
    <property type="term" value="C:membrane raft"/>
    <property type="evidence" value="ECO:0007669"/>
    <property type="project" value="Ensembl"/>
</dbReference>
<evidence type="ECO:0000256" key="3">
    <source>
        <dbReference type="SAM" id="Phobius"/>
    </source>
</evidence>
<dbReference type="GO" id="GO:0002250">
    <property type="term" value="P:adaptive immune response"/>
    <property type="evidence" value="ECO:0007669"/>
    <property type="project" value="Ensembl"/>
</dbReference>
<accession>A0A8C9MJP1</accession>
<gene>
    <name evidence="5" type="primary">TNFRSF11A</name>
</gene>
<proteinExistence type="predicted"/>
<dbReference type="GO" id="GO:0060086">
    <property type="term" value="P:circadian temperature homeostasis"/>
    <property type="evidence" value="ECO:0007669"/>
    <property type="project" value="Ensembl"/>
</dbReference>
<dbReference type="InterPro" id="IPR001368">
    <property type="entry name" value="TNFR/NGFR_Cys_rich_reg"/>
</dbReference>
<keyword evidence="1" id="KW-1015">Disulfide bond</keyword>
<dbReference type="GO" id="GO:0019955">
    <property type="term" value="F:cytokine binding"/>
    <property type="evidence" value="ECO:0007669"/>
    <property type="project" value="Ensembl"/>
</dbReference>
<dbReference type="GO" id="GO:0070555">
    <property type="term" value="P:response to interleukin-1"/>
    <property type="evidence" value="ECO:0007669"/>
    <property type="project" value="Ensembl"/>
</dbReference>
<dbReference type="SUPFAM" id="SSF57586">
    <property type="entry name" value="TNF receptor-like"/>
    <property type="match status" value="2"/>
</dbReference>
<dbReference type="Proteomes" id="UP000694409">
    <property type="component" value="Unassembled WGS sequence"/>
</dbReference>
<dbReference type="PANTHER" id="PTHR47134:SF1">
    <property type="entry name" value="TUMOR NECROSIS FACTOR RECEPTOR SUPERFAMILY MEMBER 11A"/>
    <property type="match status" value="1"/>
</dbReference>
<dbReference type="GO" id="GO:0046330">
    <property type="term" value="P:positive regulation of JNK cascade"/>
    <property type="evidence" value="ECO:0007669"/>
    <property type="project" value="Ensembl"/>
</dbReference>
<feature type="compositionally biased region" description="Basic and acidic residues" evidence="2">
    <location>
        <begin position="703"/>
        <end position="716"/>
    </location>
</feature>
<organism evidence="5 6">
    <name type="scientific">Serinus canaria</name>
    <name type="common">Island canary</name>
    <name type="synonym">Fringilla canaria</name>
    <dbReference type="NCBI Taxonomy" id="9135"/>
    <lineage>
        <taxon>Eukaryota</taxon>
        <taxon>Metazoa</taxon>
        <taxon>Chordata</taxon>
        <taxon>Craniata</taxon>
        <taxon>Vertebrata</taxon>
        <taxon>Euteleostomi</taxon>
        <taxon>Archelosauria</taxon>
        <taxon>Archosauria</taxon>
        <taxon>Dinosauria</taxon>
        <taxon>Saurischia</taxon>
        <taxon>Theropoda</taxon>
        <taxon>Coelurosauria</taxon>
        <taxon>Aves</taxon>
        <taxon>Neognathae</taxon>
        <taxon>Neoaves</taxon>
        <taxon>Telluraves</taxon>
        <taxon>Australaves</taxon>
        <taxon>Passeriformes</taxon>
        <taxon>Passeroidea</taxon>
        <taxon>Fringillidae</taxon>
        <taxon>Carduelinae</taxon>
        <taxon>Serinus</taxon>
    </lineage>
</organism>
<dbReference type="GO" id="GO:0032496">
    <property type="term" value="P:response to lipopolysaccharide"/>
    <property type="evidence" value="ECO:0007669"/>
    <property type="project" value="Ensembl"/>
</dbReference>
<dbReference type="Ensembl" id="ENSSCAT00000005133.1">
    <property type="protein sequence ID" value="ENSSCAP00000004424.1"/>
    <property type="gene ID" value="ENSSCAG00000003608.1"/>
</dbReference>
<keyword evidence="6" id="KW-1185">Reference proteome</keyword>
<dbReference type="GO" id="GO:0070374">
    <property type="term" value="P:positive regulation of ERK1 and ERK2 cascade"/>
    <property type="evidence" value="ECO:0007669"/>
    <property type="project" value="Ensembl"/>
</dbReference>
<dbReference type="Pfam" id="PF00020">
    <property type="entry name" value="TNFR_c6"/>
    <property type="match status" value="2"/>
</dbReference>
<feature type="disulfide bond" evidence="1">
    <location>
        <begin position="96"/>
        <end position="114"/>
    </location>
</feature>
<dbReference type="InterPro" id="IPR041648">
    <property type="entry name" value="RANK_CRD_2"/>
</dbReference>
<dbReference type="GO" id="GO:0009897">
    <property type="term" value="C:external side of plasma membrane"/>
    <property type="evidence" value="ECO:0007669"/>
    <property type="project" value="Ensembl"/>
</dbReference>
<feature type="domain" description="TNFR-Cys" evidence="4">
    <location>
        <begin position="79"/>
        <end position="114"/>
    </location>
</feature>
<dbReference type="GO" id="GO:0043123">
    <property type="term" value="P:positive regulation of canonical NF-kappaB signal transduction"/>
    <property type="evidence" value="ECO:0007669"/>
    <property type="project" value="Ensembl"/>
</dbReference>
<evidence type="ECO:0000256" key="1">
    <source>
        <dbReference type="PROSITE-ProRule" id="PRU00206"/>
    </source>
</evidence>
<sequence length="716" mass="76814">MLRGRKGRKRSSQLKCASLRCRGAGAWLEGSSFPSVAGKGATGGGRDAHPDMPVPSGCWLLLLCLAAAGKQLSLQITPPCESEQHYEYLGRCCRKCEPGKYLSARCTATSDSVCQPCGPNEYMDVWNEEDKCLLHKICDQGKALREVNPGNSTFQRQCACTMGYHWNEDCDCCQRNTMCAPGLGVKPPVQQDRDTMCIPCPRGYFSKVSSSTDECKSWTNCTALGMEEIVPGTDKSDAVCKEWKIPGPSEDGTNRILYVLIVILFFVTLIGIVVFIVYYKKKGKKLTADLQNWANEVCSQIKGTKELPRDALVTVNITNAPVPQTAEGTCLLVPSGSPVPGKLCCTSGHTPCRNESPSTEPCETGEFSVVTETDDNQFPPVPTEDEYMDKDLNNTDYLSLLSLTASKTVSSFSEPMEAGENDSLNQYFSGIGSTEDVSVSPGFHPPSSTDGAHIATDQLLQKSCQPAYSCPKETGNKDTDHFATNCDSKKICVRCGILYRESPQKCYKPCCAAADSTFISPETGSCAQCTCGLNSLSAGQSTLANNLGMEDAPSDSTNVKYQHTNRNTSGTQSSTSGTNSSTSDLPPASGNVTGNSNSTFISSGQVMNFKGDIIVVYLSQNSQEGTTASSVLSEENVGSPVQEENLSRCETFAGNAQHYKEKCAELQGARPAPGSGGPRWPGGALAQEWGPSCSGQASQPVQEEGKLGHFSEKVLN</sequence>
<feature type="compositionally biased region" description="Low complexity" evidence="2">
    <location>
        <begin position="564"/>
        <end position="583"/>
    </location>
</feature>
<dbReference type="Gene3D" id="2.10.50.10">
    <property type="entry name" value="Tumor Necrosis Factor Receptor, subunit A, domain 2"/>
    <property type="match status" value="2"/>
</dbReference>